<evidence type="ECO:0000313" key="3">
    <source>
        <dbReference type="Proteomes" id="UP000188181"/>
    </source>
</evidence>
<accession>A0A1Q2MBW1</accession>
<dbReference type="InterPro" id="IPR023210">
    <property type="entry name" value="NADP_OxRdtase_dom"/>
</dbReference>
<dbReference type="InterPro" id="IPR053135">
    <property type="entry name" value="AKR2_Oxidoreductase"/>
</dbReference>
<dbReference type="KEGG" id="pbas:SMSP2_00514"/>
<name>A0A1Q2MBW1_9BACT</name>
<dbReference type="CDD" id="cd19100">
    <property type="entry name" value="AKR_unchar"/>
    <property type="match status" value="1"/>
</dbReference>
<keyword evidence="2" id="KW-0560">Oxidoreductase</keyword>
<dbReference type="OrthoDB" id="9773828at2"/>
<evidence type="ECO:0000259" key="1">
    <source>
        <dbReference type="Pfam" id="PF00248"/>
    </source>
</evidence>
<dbReference type="Proteomes" id="UP000188181">
    <property type="component" value="Chromosome"/>
</dbReference>
<dbReference type="InterPro" id="IPR020471">
    <property type="entry name" value="AKR"/>
</dbReference>
<gene>
    <name evidence="2" type="primary">yhdN_2</name>
    <name evidence="2" type="ORF">SMSP2_00514</name>
</gene>
<dbReference type="STRING" id="1851148.SMSP2_00514"/>
<dbReference type="PRINTS" id="PR00069">
    <property type="entry name" value="ALDKETRDTASE"/>
</dbReference>
<reference evidence="3" key="1">
    <citation type="submission" date="2017-02" db="EMBL/GenBank/DDBJ databases">
        <title>Comparative genomics and description of representatives of a novel lineage of planctomycetes thriving in anoxic sediments.</title>
        <authorList>
            <person name="Spring S."/>
            <person name="Bunk B."/>
            <person name="Sproer C."/>
        </authorList>
    </citation>
    <scope>NUCLEOTIDE SEQUENCE [LARGE SCALE GENOMIC DNA]</scope>
    <source>
        <strain evidence="3">SM-Chi-D1</strain>
    </source>
</reference>
<dbReference type="AlphaFoldDB" id="A0A1Q2MBW1"/>
<dbReference type="Gene3D" id="3.20.20.100">
    <property type="entry name" value="NADP-dependent oxidoreductase domain"/>
    <property type="match status" value="1"/>
</dbReference>
<dbReference type="EMBL" id="CP019646">
    <property type="protein sequence ID" value="AQQ70171.1"/>
    <property type="molecule type" value="Genomic_DNA"/>
</dbReference>
<dbReference type="Pfam" id="PF00248">
    <property type="entry name" value="Aldo_ket_red"/>
    <property type="match status" value="1"/>
</dbReference>
<dbReference type="GO" id="GO:0016491">
    <property type="term" value="F:oxidoreductase activity"/>
    <property type="evidence" value="ECO:0007669"/>
    <property type="project" value="UniProtKB-KW"/>
</dbReference>
<protein>
    <submittedName>
        <fullName evidence="2">General stress protein 69</fullName>
        <ecNumber evidence="2">1.1.1.-</ecNumber>
    </submittedName>
</protein>
<organism evidence="2 3">
    <name type="scientific">Limihaloglobus sulfuriphilus</name>
    <dbReference type="NCBI Taxonomy" id="1851148"/>
    <lineage>
        <taxon>Bacteria</taxon>
        <taxon>Pseudomonadati</taxon>
        <taxon>Planctomycetota</taxon>
        <taxon>Phycisphaerae</taxon>
        <taxon>Sedimentisphaerales</taxon>
        <taxon>Sedimentisphaeraceae</taxon>
        <taxon>Limihaloglobus</taxon>
    </lineage>
</organism>
<dbReference type="PANTHER" id="PTHR43312:SF1">
    <property type="entry name" value="NADP-DEPENDENT OXIDOREDUCTASE DOMAIN-CONTAINING PROTEIN"/>
    <property type="match status" value="1"/>
</dbReference>
<evidence type="ECO:0000313" key="2">
    <source>
        <dbReference type="EMBL" id="AQQ70171.1"/>
    </source>
</evidence>
<feature type="domain" description="NADP-dependent oxidoreductase" evidence="1">
    <location>
        <begin position="55"/>
        <end position="249"/>
    </location>
</feature>
<dbReference type="PANTHER" id="PTHR43312">
    <property type="entry name" value="D-THREO-ALDOSE 1-DEHYDROGENASE"/>
    <property type="match status" value="1"/>
</dbReference>
<dbReference type="EC" id="1.1.1.-" evidence="2"/>
<dbReference type="InterPro" id="IPR036812">
    <property type="entry name" value="NAD(P)_OxRdtase_dom_sf"/>
</dbReference>
<keyword evidence="3" id="KW-1185">Reference proteome</keyword>
<sequence>MKRRNFIKTAGAVTAGVMFKGSEISAMSSRKANIPAKEITSMVKLGKTDLNVSRIGFGGIVVMNAEPETAANAVKFAIEKGINYFDVAPSYGNAEEKLGPALAPYRKDVYLACKSHLRDAKGTKKLLDESLEKLQTDHFDVYQLHGITDVEKDVKASFAKGGAMETILEAKKNGIIRYVGFSAHTPEAALAAMDLYDFDTIMYPVNFCTHFNSRHEEAALAEAKKRGMGIIALKTMAWQKWQNDEDKKKYPKCWYMPLDDPEKARLALSWTLEQGANIAIPPGEEALFRLCVSNLPRAGKLSAQETKILSDLAAESEPIFTA</sequence>
<dbReference type="RefSeq" id="WP_146682458.1">
    <property type="nucleotide sequence ID" value="NZ_CP019646.1"/>
</dbReference>
<dbReference type="SUPFAM" id="SSF51430">
    <property type="entry name" value="NAD(P)-linked oxidoreductase"/>
    <property type="match status" value="1"/>
</dbReference>
<proteinExistence type="predicted"/>